<comment type="caution">
    <text evidence="2">The sequence shown here is derived from an EMBL/GenBank/DDBJ whole genome shotgun (WGS) entry which is preliminary data.</text>
</comment>
<evidence type="ECO:0000313" key="2">
    <source>
        <dbReference type="EMBL" id="MBU3159572.1"/>
    </source>
</evidence>
<dbReference type="InterPro" id="IPR012093">
    <property type="entry name" value="Pirin"/>
</dbReference>
<dbReference type="PANTHER" id="PTHR43212:SF3">
    <property type="entry name" value="QUERCETIN 2,3-DIOXYGENASE"/>
    <property type="match status" value="1"/>
</dbReference>
<keyword evidence="3" id="KW-1185">Reference proteome</keyword>
<organism evidence="2 3">
    <name type="scientific">Clostridium frigoris</name>
    <dbReference type="NCBI Taxonomy" id="205327"/>
    <lineage>
        <taxon>Bacteria</taxon>
        <taxon>Bacillati</taxon>
        <taxon>Bacillota</taxon>
        <taxon>Clostridia</taxon>
        <taxon>Eubacteriales</taxon>
        <taxon>Clostridiaceae</taxon>
        <taxon>Clostridium</taxon>
    </lineage>
</organism>
<dbReference type="PANTHER" id="PTHR43212">
    <property type="entry name" value="QUERCETIN 2,3-DIOXYGENASE"/>
    <property type="match status" value="1"/>
</dbReference>
<evidence type="ECO:0000259" key="1">
    <source>
        <dbReference type="Pfam" id="PF17954"/>
    </source>
</evidence>
<protein>
    <recommendedName>
        <fullName evidence="1">Quercetin 2,3-dioxygenase C-terminal cupin domain-containing protein</fullName>
    </recommendedName>
</protein>
<dbReference type="Pfam" id="PF17954">
    <property type="entry name" value="Pirin_C_2"/>
    <property type="match status" value="1"/>
</dbReference>
<sequence>MVSSNLGEAVIKVNQDVNIFTLELDESSVIDYPVKAGRQAYLVQIEGKSNINGIILNERDAMEIVEEDIKIKAEVLSHFIIVEMKKA</sequence>
<gene>
    <name evidence="2" type="ORF">KPL37_07370</name>
</gene>
<proteinExistence type="predicted"/>
<reference evidence="2 3" key="1">
    <citation type="submission" date="2021-06" db="EMBL/GenBank/DDBJ databases">
        <title>Clostridia strains as spoilage organisms.</title>
        <authorList>
            <person name="Wambui J."/>
            <person name="Stephan R."/>
            <person name="Stevens M.J.A."/>
        </authorList>
    </citation>
    <scope>NUCLEOTIDE SEQUENCE [LARGE SCALE GENOMIC DNA]</scope>
    <source>
        <strain evidence="2 3">DSM 14204</strain>
    </source>
</reference>
<accession>A0ABS6BRL4</accession>
<dbReference type="InterPro" id="IPR041602">
    <property type="entry name" value="Quercetinase_C"/>
</dbReference>
<evidence type="ECO:0000313" key="3">
    <source>
        <dbReference type="Proteomes" id="UP000776252"/>
    </source>
</evidence>
<dbReference type="EMBL" id="JAHLDV010000011">
    <property type="protein sequence ID" value="MBU3159572.1"/>
    <property type="molecule type" value="Genomic_DNA"/>
</dbReference>
<dbReference type="Proteomes" id="UP000776252">
    <property type="component" value="Unassembled WGS sequence"/>
</dbReference>
<name>A0ABS6BRL4_9CLOT</name>
<feature type="domain" description="Quercetin 2,3-dioxygenase C-terminal cupin" evidence="1">
    <location>
        <begin position="2"/>
        <end position="84"/>
    </location>
</feature>